<feature type="region of interest" description="Disordered" evidence="1">
    <location>
        <begin position="85"/>
        <end position="150"/>
    </location>
</feature>
<feature type="compositionally biased region" description="Low complexity" evidence="1">
    <location>
        <begin position="59"/>
        <end position="69"/>
    </location>
</feature>
<evidence type="ECO:0000313" key="2">
    <source>
        <dbReference type="EnsemblFungi" id="MAPG_07409T0"/>
    </source>
</evidence>
<sequence>MGAGKDGAKYKLHLTNALIPGSPLVVAASSPRLTSPPKNSVSMVVNDSGSSEPDESDTTESTADVTDSDGQPQQVECLRKACKKQPAVSCSKAARKAPVCCKKNAAGSTDETDAGYKADCNEDSEASTSQDETTETESSGNEASSSEAAA</sequence>
<organism evidence="2 3">
    <name type="scientific">Magnaporthiopsis poae (strain ATCC 64411 / 73-15)</name>
    <name type="common">Kentucky bluegrass fungus</name>
    <name type="synonym">Magnaporthe poae</name>
    <dbReference type="NCBI Taxonomy" id="644358"/>
    <lineage>
        <taxon>Eukaryota</taxon>
        <taxon>Fungi</taxon>
        <taxon>Dikarya</taxon>
        <taxon>Ascomycota</taxon>
        <taxon>Pezizomycotina</taxon>
        <taxon>Sordariomycetes</taxon>
        <taxon>Sordariomycetidae</taxon>
        <taxon>Magnaporthales</taxon>
        <taxon>Magnaporthaceae</taxon>
        <taxon>Magnaporthiopsis</taxon>
    </lineage>
</organism>
<dbReference type="eggNOG" id="ENOG502QQEE">
    <property type="taxonomic scope" value="Eukaryota"/>
</dbReference>
<name>A0A0C4E4L2_MAGP6</name>
<feature type="region of interest" description="Disordered" evidence="1">
    <location>
        <begin position="27"/>
        <end position="72"/>
    </location>
</feature>
<reference evidence="3" key="1">
    <citation type="submission" date="2010-05" db="EMBL/GenBank/DDBJ databases">
        <title>The genome sequence of Magnaporthe poae strain ATCC 64411.</title>
        <authorList>
            <person name="Ma L.-J."/>
            <person name="Dead R."/>
            <person name="Young S."/>
            <person name="Zeng Q."/>
            <person name="Koehrsen M."/>
            <person name="Alvarado L."/>
            <person name="Berlin A."/>
            <person name="Chapman S.B."/>
            <person name="Chen Z."/>
            <person name="Freedman E."/>
            <person name="Gellesch M."/>
            <person name="Goldberg J."/>
            <person name="Griggs A."/>
            <person name="Gujja S."/>
            <person name="Heilman E.R."/>
            <person name="Heiman D."/>
            <person name="Hepburn T."/>
            <person name="Howarth C."/>
            <person name="Jen D."/>
            <person name="Larson L."/>
            <person name="Mehta T."/>
            <person name="Neiman D."/>
            <person name="Pearson M."/>
            <person name="Roberts A."/>
            <person name="Saif S."/>
            <person name="Shea T."/>
            <person name="Shenoy N."/>
            <person name="Sisk P."/>
            <person name="Stolte C."/>
            <person name="Sykes S."/>
            <person name="Walk T."/>
            <person name="White J."/>
            <person name="Yandava C."/>
            <person name="Haas B."/>
            <person name="Nusbaum C."/>
            <person name="Birren B."/>
        </authorList>
    </citation>
    <scope>NUCLEOTIDE SEQUENCE [LARGE SCALE GENOMIC DNA]</scope>
    <source>
        <strain evidence="3">ATCC 64411 / 73-15</strain>
    </source>
</reference>
<reference evidence="2" key="2">
    <citation type="journal article" date="2015" name="G3 (Bethesda)">
        <title>Genome sequences of three phytopathogenic species of the Magnaporthaceae family of fungi.</title>
        <authorList>
            <person name="Okagaki L.H."/>
            <person name="Nunes C.C."/>
            <person name="Sailsbery J."/>
            <person name="Clay B."/>
            <person name="Brown D."/>
            <person name="John T."/>
            <person name="Oh Y."/>
            <person name="Young N."/>
            <person name="Fitzgerald M."/>
            <person name="Haas B.J."/>
            <person name="Zeng Q."/>
            <person name="Young S."/>
            <person name="Adiconis X."/>
            <person name="Fan L."/>
            <person name="Levin J.Z."/>
            <person name="Mitchell T.K."/>
            <person name="Okubara P.A."/>
            <person name="Farman M.L."/>
            <person name="Kohn L.M."/>
            <person name="Birren B."/>
            <person name="Ma L.-J."/>
            <person name="Dean R.A."/>
        </authorList>
    </citation>
    <scope>NUCLEOTIDE SEQUENCE</scope>
    <source>
        <strain evidence="2">ATCC 64411</strain>
    </source>
</reference>
<evidence type="ECO:0000313" key="3">
    <source>
        <dbReference type="Proteomes" id="UP000011715"/>
    </source>
</evidence>
<feature type="compositionally biased region" description="Polar residues" evidence="1">
    <location>
        <begin position="31"/>
        <end position="45"/>
    </location>
</feature>
<dbReference type="AlphaFoldDB" id="A0A0C4E4L2"/>
<reference evidence="2" key="3">
    <citation type="submission" date="2015-06" db="UniProtKB">
        <authorList>
            <consortium name="EnsemblFungi"/>
        </authorList>
    </citation>
    <scope>IDENTIFICATION</scope>
    <source>
        <strain evidence="2">ATCC 64411</strain>
    </source>
</reference>
<proteinExistence type="predicted"/>
<evidence type="ECO:0000256" key="1">
    <source>
        <dbReference type="SAM" id="MobiDB-lite"/>
    </source>
</evidence>
<accession>A0A0C4E4L2</accession>
<feature type="compositionally biased region" description="Low complexity" evidence="1">
    <location>
        <begin position="126"/>
        <end position="150"/>
    </location>
</feature>
<dbReference type="EMBL" id="ADBL01001788">
    <property type="status" value="NOT_ANNOTATED_CDS"/>
    <property type="molecule type" value="Genomic_DNA"/>
</dbReference>
<protein>
    <submittedName>
        <fullName evidence="2">Uncharacterized protein</fullName>
    </submittedName>
</protein>
<dbReference type="EnsemblFungi" id="MAPG_07409T0">
    <property type="protein sequence ID" value="MAPG_07409T0"/>
    <property type="gene ID" value="MAPG_07409"/>
</dbReference>
<dbReference type="Proteomes" id="UP000011715">
    <property type="component" value="Unassembled WGS sequence"/>
</dbReference>
<keyword evidence="3" id="KW-1185">Reference proteome</keyword>